<comment type="caution">
    <text evidence="1">The sequence shown here is derived from an EMBL/GenBank/DDBJ whole genome shotgun (WGS) entry which is preliminary data.</text>
</comment>
<organism evidence="1 2">
    <name type="scientific">Paenibacillus oceani</name>
    <dbReference type="NCBI Taxonomy" id="2772510"/>
    <lineage>
        <taxon>Bacteria</taxon>
        <taxon>Bacillati</taxon>
        <taxon>Bacillota</taxon>
        <taxon>Bacilli</taxon>
        <taxon>Bacillales</taxon>
        <taxon>Paenibacillaceae</taxon>
        <taxon>Paenibacillus</taxon>
    </lineage>
</organism>
<name>A0A927H2P6_9BACL</name>
<protein>
    <submittedName>
        <fullName evidence="1">Uncharacterized protein</fullName>
    </submittedName>
</protein>
<dbReference type="Proteomes" id="UP000639396">
    <property type="component" value="Unassembled WGS sequence"/>
</dbReference>
<reference evidence="1" key="1">
    <citation type="submission" date="2020-09" db="EMBL/GenBank/DDBJ databases">
        <title>A novel bacterium of genus Paenibacillus, isolated from South China Sea.</title>
        <authorList>
            <person name="Huang H."/>
            <person name="Mo K."/>
            <person name="Hu Y."/>
        </authorList>
    </citation>
    <scope>NUCLEOTIDE SEQUENCE</scope>
    <source>
        <strain evidence="1">IB182363</strain>
    </source>
</reference>
<sequence length="304" mass="34433">MTIRTKLIMLAAAAVAIIGAVWAFNYRDALSKRLEEPVFLEHYIDLQDENYGYFHLYAIENVKDPVRPVRASFPEIPDMRITIGEPEPRERYYQIRKYTVNITEPSRRLADGQQRLDVRNMEVVYSNGEIGRPDIGRITLFPRTAGSAAEGGKPSLQFSSSGSIVIDGFPGGHVTLQAAEPLALIGWLLPEAPHLESNLELYFFKGERNQPRKDPLTLVKLPYTLEAGEFFTTAYTFKFPDSPASPGAMSVYQLNGELRFMRGDNSVFASRYIVQYTPEMDREMILEWVRPSLENKSQETPGNS</sequence>
<dbReference type="RefSeq" id="WP_190931663.1">
    <property type="nucleotide sequence ID" value="NZ_JACXJA010000051.1"/>
</dbReference>
<dbReference type="AlphaFoldDB" id="A0A927H2P6"/>
<accession>A0A927H2P6</accession>
<keyword evidence="2" id="KW-1185">Reference proteome</keyword>
<dbReference type="EMBL" id="JACXJA010000051">
    <property type="protein sequence ID" value="MBD2866045.1"/>
    <property type="molecule type" value="Genomic_DNA"/>
</dbReference>
<gene>
    <name evidence="1" type="ORF">IDH45_29070</name>
</gene>
<proteinExistence type="predicted"/>
<evidence type="ECO:0000313" key="2">
    <source>
        <dbReference type="Proteomes" id="UP000639396"/>
    </source>
</evidence>
<evidence type="ECO:0000313" key="1">
    <source>
        <dbReference type="EMBL" id="MBD2866045.1"/>
    </source>
</evidence>